<keyword evidence="11" id="KW-1185">Reference proteome</keyword>
<proteinExistence type="inferred from homology"/>
<evidence type="ECO:0000256" key="5">
    <source>
        <dbReference type="ARBA" id="ARBA00023163"/>
    </source>
</evidence>
<comment type="similarity">
    <text evidence="2 7">Belongs to the HSF family.</text>
</comment>
<evidence type="ECO:0000256" key="2">
    <source>
        <dbReference type="ARBA" id="ARBA00006403"/>
    </source>
</evidence>
<dbReference type="Proteomes" id="UP000314983">
    <property type="component" value="Chromosome 6"/>
</dbReference>
<dbReference type="GO" id="GO:0003700">
    <property type="term" value="F:DNA-binding transcription factor activity"/>
    <property type="evidence" value="ECO:0007669"/>
    <property type="project" value="InterPro"/>
</dbReference>
<reference evidence="10" key="2">
    <citation type="submission" date="2025-08" db="UniProtKB">
        <authorList>
            <consortium name="Ensembl"/>
        </authorList>
    </citation>
    <scope>IDENTIFICATION</scope>
</reference>
<reference evidence="10" key="3">
    <citation type="submission" date="2025-09" db="UniProtKB">
        <authorList>
            <consortium name="Ensembl"/>
        </authorList>
    </citation>
    <scope>IDENTIFICATION</scope>
</reference>
<evidence type="ECO:0000313" key="10">
    <source>
        <dbReference type="Ensembl" id="ENSEEEP00000062080.1"/>
    </source>
</evidence>
<dbReference type="SMART" id="SM00415">
    <property type="entry name" value="HSF"/>
    <property type="match status" value="1"/>
</dbReference>
<feature type="compositionally biased region" description="Basic and acidic residues" evidence="8">
    <location>
        <begin position="1"/>
        <end position="16"/>
    </location>
</feature>
<evidence type="ECO:0000259" key="9">
    <source>
        <dbReference type="SMART" id="SM00415"/>
    </source>
</evidence>
<protein>
    <recommendedName>
        <fullName evidence="9">HSF-type DNA-binding domain-containing protein</fullName>
    </recommendedName>
</protein>
<dbReference type="AlphaFoldDB" id="A0AAY5EZA8"/>
<evidence type="ECO:0000256" key="1">
    <source>
        <dbReference type="ARBA" id="ARBA00004123"/>
    </source>
</evidence>
<dbReference type="InterPro" id="IPR036390">
    <property type="entry name" value="WH_DNA-bd_sf"/>
</dbReference>
<dbReference type="InterPro" id="IPR036388">
    <property type="entry name" value="WH-like_DNA-bd_sf"/>
</dbReference>
<accession>A0AAY5EZA8</accession>
<feature type="region of interest" description="Disordered" evidence="8">
    <location>
        <begin position="1"/>
        <end position="31"/>
    </location>
</feature>
<dbReference type="SUPFAM" id="SSF46785">
    <property type="entry name" value="Winged helix' DNA-binding domain"/>
    <property type="match status" value="1"/>
</dbReference>
<reference evidence="10 11" key="1">
    <citation type="submission" date="2020-05" db="EMBL/GenBank/DDBJ databases">
        <title>Electrophorus electricus (electric eel) genome, fEleEle1, primary haplotype.</title>
        <authorList>
            <person name="Myers G."/>
            <person name="Meyer A."/>
            <person name="Fedrigo O."/>
            <person name="Formenti G."/>
            <person name="Rhie A."/>
            <person name="Tracey A."/>
            <person name="Sims Y."/>
            <person name="Jarvis E.D."/>
        </authorList>
    </citation>
    <scope>NUCLEOTIDE SEQUENCE [LARGE SCALE GENOMIC DNA]</scope>
</reference>
<keyword evidence="3" id="KW-0805">Transcription regulation</keyword>
<dbReference type="GeneTree" id="ENSGT00940000157452"/>
<dbReference type="PANTHER" id="PTHR10015:SF465">
    <property type="entry name" value="HSF-TYPE DNA-BINDING DOMAIN-CONTAINING PROTEIN"/>
    <property type="match status" value="1"/>
</dbReference>
<dbReference type="PANTHER" id="PTHR10015">
    <property type="entry name" value="HEAT SHOCK TRANSCRIPTION FACTOR"/>
    <property type="match status" value="1"/>
</dbReference>
<dbReference type="GO" id="GO:0043565">
    <property type="term" value="F:sequence-specific DNA binding"/>
    <property type="evidence" value="ECO:0007669"/>
    <property type="project" value="InterPro"/>
</dbReference>
<evidence type="ECO:0000256" key="8">
    <source>
        <dbReference type="SAM" id="MobiDB-lite"/>
    </source>
</evidence>
<keyword evidence="6" id="KW-0539">Nucleus</keyword>
<dbReference type="FunFam" id="1.10.10.10:FF:000349">
    <property type="entry name" value="Heat shock transcription factor, Y-linked"/>
    <property type="match status" value="1"/>
</dbReference>
<dbReference type="Gene3D" id="1.10.10.10">
    <property type="entry name" value="Winged helix-like DNA-binding domain superfamily/Winged helix DNA-binding domain"/>
    <property type="match status" value="1"/>
</dbReference>
<evidence type="ECO:0000256" key="4">
    <source>
        <dbReference type="ARBA" id="ARBA00023125"/>
    </source>
</evidence>
<keyword evidence="4" id="KW-0238">DNA-binding</keyword>
<feature type="domain" description="HSF-type DNA-binding" evidence="9">
    <location>
        <begin position="90"/>
        <end position="198"/>
    </location>
</feature>
<sequence>MASHGEPETDVCHRAETSATPGTASRKRTFSRSASPCALSLNNIDEASDGELRIDLEEKAFQVLAQKSVIKKPRVEVLGDGEAPFELNFAGLSFPRKLWHIVENETYKSIGWDAQGMCVVIDAELFVKEILRKEGDSKIFLTTNMKNVLRQLNLYGFKKMGRVCNTSKVARESTSKLVFHNSSFCRGHPELLDHVKRRTRVRSELASGSRHSASVCTSQSLLPLQSSNGEMTLNTCDAPLDLSLKNKKSRTSSSSSEDSLNSTLLHVLSVLTEITCLALISTSHPAFSALAQTCPNCGHNLPPSQSTQEQNFHQFSVLH</sequence>
<evidence type="ECO:0000256" key="3">
    <source>
        <dbReference type="ARBA" id="ARBA00023015"/>
    </source>
</evidence>
<organism evidence="10 11">
    <name type="scientific">Electrophorus electricus</name>
    <name type="common">Electric eel</name>
    <name type="synonym">Gymnotus electricus</name>
    <dbReference type="NCBI Taxonomy" id="8005"/>
    <lineage>
        <taxon>Eukaryota</taxon>
        <taxon>Metazoa</taxon>
        <taxon>Chordata</taxon>
        <taxon>Craniata</taxon>
        <taxon>Vertebrata</taxon>
        <taxon>Euteleostomi</taxon>
        <taxon>Actinopterygii</taxon>
        <taxon>Neopterygii</taxon>
        <taxon>Teleostei</taxon>
        <taxon>Ostariophysi</taxon>
        <taxon>Gymnotiformes</taxon>
        <taxon>Gymnotoidei</taxon>
        <taxon>Gymnotidae</taxon>
        <taxon>Electrophorus</taxon>
    </lineage>
</organism>
<dbReference type="Pfam" id="PF00447">
    <property type="entry name" value="HSF_DNA-bind"/>
    <property type="match status" value="1"/>
</dbReference>
<name>A0AAY5EZA8_ELEEL</name>
<dbReference type="InterPro" id="IPR000232">
    <property type="entry name" value="HSF_DNA-bd"/>
</dbReference>
<keyword evidence="5" id="KW-0804">Transcription</keyword>
<evidence type="ECO:0000256" key="6">
    <source>
        <dbReference type="ARBA" id="ARBA00023242"/>
    </source>
</evidence>
<dbReference type="GO" id="GO:0005634">
    <property type="term" value="C:nucleus"/>
    <property type="evidence" value="ECO:0007669"/>
    <property type="project" value="UniProtKB-SubCell"/>
</dbReference>
<evidence type="ECO:0000256" key="7">
    <source>
        <dbReference type="RuleBase" id="RU004020"/>
    </source>
</evidence>
<dbReference type="Ensembl" id="ENSEEET00000053589.1">
    <property type="protein sequence ID" value="ENSEEEP00000062080.1"/>
    <property type="gene ID" value="ENSEEEG00000028632.1"/>
</dbReference>
<evidence type="ECO:0000313" key="11">
    <source>
        <dbReference type="Proteomes" id="UP000314983"/>
    </source>
</evidence>
<comment type="subcellular location">
    <subcellularLocation>
        <location evidence="1">Nucleus</location>
    </subcellularLocation>
</comment>